<feature type="region of interest" description="Disordered" evidence="5">
    <location>
        <begin position="74"/>
        <end position="189"/>
    </location>
</feature>
<evidence type="ECO:0000313" key="7">
    <source>
        <dbReference type="EMBL" id="GMI11097.1"/>
    </source>
</evidence>
<dbReference type="PANTHER" id="PTHR24206">
    <property type="entry name" value="OS06G0237300 PROTEIN"/>
    <property type="match status" value="1"/>
</dbReference>
<protein>
    <recommendedName>
        <fullName evidence="6">LIM zinc-binding domain-containing protein</fullName>
    </recommendedName>
</protein>
<dbReference type="Gene3D" id="2.10.110.10">
    <property type="entry name" value="Cysteine Rich Protein"/>
    <property type="match status" value="2"/>
</dbReference>
<evidence type="ECO:0000256" key="1">
    <source>
        <dbReference type="ARBA" id="ARBA00022723"/>
    </source>
</evidence>
<dbReference type="PROSITE" id="PS00478">
    <property type="entry name" value="LIM_DOMAIN_1"/>
    <property type="match status" value="2"/>
</dbReference>
<dbReference type="Pfam" id="PF00412">
    <property type="entry name" value="LIM"/>
    <property type="match status" value="2"/>
</dbReference>
<dbReference type="SMART" id="SM00132">
    <property type="entry name" value="LIM"/>
    <property type="match status" value="2"/>
</dbReference>
<dbReference type="EMBL" id="BRXW01000158">
    <property type="protein sequence ID" value="GMI11097.1"/>
    <property type="molecule type" value="Genomic_DNA"/>
</dbReference>
<dbReference type="OrthoDB" id="6129702at2759"/>
<keyword evidence="3 4" id="KW-0440">LIM domain</keyword>
<sequence>MASKCSVCTKSVYPNDPKIVLDGCTYHKSCAKCVDCSCQITISNFTKVGTELLCRTHNLERFHKNNSYVGGEKFKHKEKTGGADSGSVASASSMKEDMKQVREQETVFKFRGDDKKVESAEPRSIKTQDTNATSPTPASTRLKSTSIADRAAAFGGTSLTPSPTNRPKLGSELSTSSVNSTSSVSSTGSIKDRMSAFSKGSGGSGKCPVCSKTVYPADAQITLDGIKYHKPCAKCVDCNCQITLSNFTKIGVELLCRTHNLERFHKDNSYVGGEKFEHKSKSSKDICAEVPKGEPIIVVVEEGKVEVEVEVVKIVEKVKEVTLVTEETEQDKEVDRVEEVKKEE</sequence>
<evidence type="ECO:0000313" key="8">
    <source>
        <dbReference type="Proteomes" id="UP001165122"/>
    </source>
</evidence>
<comment type="caution">
    <text evidence="7">The sequence shown here is derived from an EMBL/GenBank/DDBJ whole genome shotgun (WGS) entry which is preliminary data.</text>
</comment>
<dbReference type="GO" id="GO:0046872">
    <property type="term" value="F:metal ion binding"/>
    <property type="evidence" value="ECO:0007669"/>
    <property type="project" value="UniProtKB-KW"/>
</dbReference>
<dbReference type="PROSITE" id="PS50023">
    <property type="entry name" value="LIM_DOMAIN_2"/>
    <property type="match status" value="2"/>
</dbReference>
<keyword evidence="8" id="KW-1185">Reference proteome</keyword>
<evidence type="ECO:0000256" key="3">
    <source>
        <dbReference type="ARBA" id="ARBA00023038"/>
    </source>
</evidence>
<proteinExistence type="predicted"/>
<feature type="compositionally biased region" description="Basic and acidic residues" evidence="5">
    <location>
        <begin position="94"/>
        <end position="126"/>
    </location>
</feature>
<dbReference type="InterPro" id="IPR001781">
    <property type="entry name" value="Znf_LIM"/>
</dbReference>
<feature type="compositionally biased region" description="Polar residues" evidence="5">
    <location>
        <begin position="127"/>
        <end position="147"/>
    </location>
</feature>
<evidence type="ECO:0000256" key="5">
    <source>
        <dbReference type="SAM" id="MobiDB-lite"/>
    </source>
</evidence>
<feature type="domain" description="LIM zinc-binding" evidence="6">
    <location>
        <begin position="3"/>
        <end position="64"/>
    </location>
</feature>
<name>A0A9W7FFA9_9STRA</name>
<gene>
    <name evidence="7" type="ORF">TrLO_g10092</name>
</gene>
<dbReference type="SUPFAM" id="SSF57716">
    <property type="entry name" value="Glucocorticoid receptor-like (DNA-binding domain)"/>
    <property type="match status" value="1"/>
</dbReference>
<evidence type="ECO:0000256" key="4">
    <source>
        <dbReference type="PROSITE-ProRule" id="PRU00125"/>
    </source>
</evidence>
<evidence type="ECO:0000256" key="2">
    <source>
        <dbReference type="ARBA" id="ARBA00022833"/>
    </source>
</evidence>
<feature type="compositionally biased region" description="Low complexity" evidence="5">
    <location>
        <begin position="170"/>
        <end position="189"/>
    </location>
</feature>
<feature type="domain" description="LIM zinc-binding" evidence="6">
    <location>
        <begin position="205"/>
        <end position="266"/>
    </location>
</feature>
<accession>A0A9W7FFA9</accession>
<dbReference type="Proteomes" id="UP001165122">
    <property type="component" value="Unassembled WGS sequence"/>
</dbReference>
<organism evidence="7 8">
    <name type="scientific">Triparma laevis f. longispina</name>
    <dbReference type="NCBI Taxonomy" id="1714387"/>
    <lineage>
        <taxon>Eukaryota</taxon>
        <taxon>Sar</taxon>
        <taxon>Stramenopiles</taxon>
        <taxon>Ochrophyta</taxon>
        <taxon>Bolidophyceae</taxon>
        <taxon>Parmales</taxon>
        <taxon>Triparmaceae</taxon>
        <taxon>Triparma</taxon>
    </lineage>
</organism>
<evidence type="ECO:0000259" key="6">
    <source>
        <dbReference type="PROSITE" id="PS50023"/>
    </source>
</evidence>
<dbReference type="AlphaFoldDB" id="A0A9W7FFA9"/>
<reference evidence="8" key="1">
    <citation type="journal article" date="2023" name="Commun. Biol.">
        <title>Genome analysis of Parmales, the sister group of diatoms, reveals the evolutionary specialization of diatoms from phago-mixotrophs to photoautotrophs.</title>
        <authorList>
            <person name="Ban H."/>
            <person name="Sato S."/>
            <person name="Yoshikawa S."/>
            <person name="Yamada K."/>
            <person name="Nakamura Y."/>
            <person name="Ichinomiya M."/>
            <person name="Sato N."/>
            <person name="Blanc-Mathieu R."/>
            <person name="Endo H."/>
            <person name="Kuwata A."/>
            <person name="Ogata H."/>
        </authorList>
    </citation>
    <scope>NUCLEOTIDE SEQUENCE [LARGE SCALE GENOMIC DNA]</scope>
    <source>
        <strain evidence="8">NIES 3700</strain>
    </source>
</reference>
<keyword evidence="1 4" id="KW-0479">Metal-binding</keyword>
<keyword evidence="2 4" id="KW-0862">Zinc</keyword>